<evidence type="ECO:0000256" key="1">
    <source>
        <dbReference type="SAM" id="MobiDB-lite"/>
    </source>
</evidence>
<evidence type="ECO:0000313" key="3">
    <source>
        <dbReference type="Proteomes" id="UP000002675"/>
    </source>
</evidence>
<dbReference type="EMBL" id="BA000037">
    <property type="protein sequence ID" value="BAC95493.1"/>
    <property type="molecule type" value="Genomic_DNA"/>
</dbReference>
<sequence length="53" mass="6264">MFCDFGSRKQVRLPTLNEKNKKRIAVSDPFSLPIKYHQQREHANGHREPRNTS</sequence>
<proteinExistence type="predicted"/>
<dbReference type="Proteomes" id="UP000002675">
    <property type="component" value="Chromosome I"/>
</dbReference>
<gene>
    <name evidence="2" type="ordered locus">VV2729</name>
</gene>
<feature type="region of interest" description="Disordered" evidence="1">
    <location>
        <begin position="29"/>
        <end position="53"/>
    </location>
</feature>
<dbReference type="KEGG" id="vvy:VV2729"/>
<accession>Q7MHY8</accession>
<dbReference type="AlphaFoldDB" id="Q7MHY8"/>
<protein>
    <submittedName>
        <fullName evidence="2">Uncharacterized protein</fullName>
    </submittedName>
</protein>
<organism evidence="2 3">
    <name type="scientific">Vibrio vulnificus (strain YJ016)</name>
    <dbReference type="NCBI Taxonomy" id="196600"/>
    <lineage>
        <taxon>Bacteria</taxon>
        <taxon>Pseudomonadati</taxon>
        <taxon>Pseudomonadota</taxon>
        <taxon>Gammaproteobacteria</taxon>
        <taxon>Vibrionales</taxon>
        <taxon>Vibrionaceae</taxon>
        <taxon>Vibrio</taxon>
    </lineage>
</organism>
<name>Q7MHY8_VIBVY</name>
<feature type="compositionally biased region" description="Basic and acidic residues" evidence="1">
    <location>
        <begin position="38"/>
        <end position="53"/>
    </location>
</feature>
<reference evidence="2 3" key="1">
    <citation type="journal article" date="2003" name="Genome Res.">
        <title>Comparative genome analysis of Vibrio vulnificus, a marine pathogen.</title>
        <authorList>
            <person name="Chen C.Y."/>
            <person name="Wu K.M."/>
            <person name="Chang Y.C."/>
            <person name="Chang C.H."/>
            <person name="Tsai H.C."/>
            <person name="Liao T.L."/>
            <person name="Liu Y.M."/>
            <person name="Chen H.J."/>
            <person name="Shen A.B."/>
            <person name="Li J.C."/>
            <person name="Su T.L."/>
            <person name="Shao C.P."/>
            <person name="Lee C.T."/>
            <person name="Hor L.I."/>
            <person name="Tsai S.F."/>
        </authorList>
    </citation>
    <scope>NUCLEOTIDE SEQUENCE [LARGE SCALE GENOMIC DNA]</scope>
    <source>
        <strain evidence="2 3">YJ016</strain>
    </source>
</reference>
<evidence type="ECO:0000313" key="2">
    <source>
        <dbReference type="EMBL" id="BAC95493.1"/>
    </source>
</evidence>
<dbReference type="HOGENOM" id="CLU_3067564_0_0_6"/>